<organism evidence="2 3">
    <name type="scientific">Rhamnusium bicolor</name>
    <dbReference type="NCBI Taxonomy" id="1586634"/>
    <lineage>
        <taxon>Eukaryota</taxon>
        <taxon>Metazoa</taxon>
        <taxon>Ecdysozoa</taxon>
        <taxon>Arthropoda</taxon>
        <taxon>Hexapoda</taxon>
        <taxon>Insecta</taxon>
        <taxon>Pterygota</taxon>
        <taxon>Neoptera</taxon>
        <taxon>Endopterygota</taxon>
        <taxon>Coleoptera</taxon>
        <taxon>Polyphaga</taxon>
        <taxon>Cucujiformia</taxon>
        <taxon>Chrysomeloidea</taxon>
        <taxon>Cerambycidae</taxon>
        <taxon>Lepturinae</taxon>
        <taxon>Rhagiini</taxon>
        <taxon>Rhamnusium</taxon>
    </lineage>
</organism>
<dbReference type="PANTHER" id="PTHR36159">
    <property type="entry name" value="PROTEIN CBG23766"/>
    <property type="match status" value="1"/>
</dbReference>
<dbReference type="AlphaFoldDB" id="A0AAV8WPL3"/>
<gene>
    <name evidence="2" type="ORF">NQ314_018685</name>
</gene>
<accession>A0AAV8WPL3</accession>
<sequence>MLISIQDLDAYTAPCNSHLYIEEKLTKSDGSKATKLEFVNNGIAFIFREIRYELNGIVVDSVRNVGLVSIIKNYLSYKESESVLFENAGWFPKKITPTTSPNKKILLDSNGNFNICIPMKLLLGFFEIFVN</sequence>
<dbReference type="InterPro" id="IPR049512">
    <property type="entry name" value="DJR-like_dom"/>
</dbReference>
<reference evidence="2" key="1">
    <citation type="journal article" date="2023" name="Insect Mol. Biol.">
        <title>Genome sequencing provides insights into the evolution of gene families encoding plant cell wall-degrading enzymes in longhorned beetles.</title>
        <authorList>
            <person name="Shin N.R."/>
            <person name="Okamura Y."/>
            <person name="Kirsch R."/>
            <person name="Pauchet Y."/>
        </authorList>
    </citation>
    <scope>NUCLEOTIDE SEQUENCE</scope>
    <source>
        <strain evidence="2">RBIC_L_NR</strain>
    </source>
</reference>
<proteinExistence type="predicted"/>
<keyword evidence="3" id="KW-1185">Reference proteome</keyword>
<name>A0AAV8WPL3_9CUCU</name>
<evidence type="ECO:0000313" key="2">
    <source>
        <dbReference type="EMBL" id="KAJ8928720.1"/>
    </source>
</evidence>
<dbReference type="Proteomes" id="UP001162156">
    <property type="component" value="Unassembled WGS sequence"/>
</dbReference>
<evidence type="ECO:0000313" key="3">
    <source>
        <dbReference type="Proteomes" id="UP001162156"/>
    </source>
</evidence>
<comment type="caution">
    <text evidence="2">The sequence shown here is derived from an EMBL/GenBank/DDBJ whole genome shotgun (WGS) entry which is preliminary data.</text>
</comment>
<dbReference type="EMBL" id="JANEYF010005291">
    <property type="protein sequence ID" value="KAJ8928720.1"/>
    <property type="molecule type" value="Genomic_DNA"/>
</dbReference>
<dbReference type="Pfam" id="PF21738">
    <property type="entry name" value="DJR-like_dom"/>
    <property type="match status" value="1"/>
</dbReference>
<protein>
    <recommendedName>
        <fullName evidence="1">Double jelly roll-like domain-containing protein</fullName>
    </recommendedName>
</protein>
<evidence type="ECO:0000259" key="1">
    <source>
        <dbReference type="Pfam" id="PF21738"/>
    </source>
</evidence>
<feature type="domain" description="Double jelly roll-like" evidence="1">
    <location>
        <begin position="38"/>
        <end position="128"/>
    </location>
</feature>
<dbReference type="PANTHER" id="PTHR36159:SF1">
    <property type="entry name" value="RETROVIRUS-RELATED POL POLYPROTEIN FROM TRANSPOSON 412-LIKE PROTEIN"/>
    <property type="match status" value="1"/>
</dbReference>